<sequence length="284" mass="31181">MAGRCSLCGSRLNNGKCEFCGLNNKMYDREYIKNPYHMPAADTDTGTQKSASIHHQKPAQQARRLPAGKGMAETRRKRSTFSAGPPRQYNYSRAKTADSKVKKYRAVTLIIIFIIIISMFAPVLIQFGRTVLESGASADGDSWLSGIEDIFSDDSDVSWNYGGYDPYANVTREIPETGSTYETTIGSGIYQVGVHIPEGIYRVELAGADGDLQITDTENFIYESIWFGEEAEYDEVTEAEDVRLYNGAQISISGGAVLTFVTSNAQPLIQEPSANPLTGPVILD</sequence>
<evidence type="ECO:0000256" key="2">
    <source>
        <dbReference type="SAM" id="Phobius"/>
    </source>
</evidence>
<keyword evidence="2" id="KW-0472">Membrane</keyword>
<organism evidence="3 4">
    <name type="scientific">Candidatus Mediterraneibacter stercorigallinarum</name>
    <dbReference type="NCBI Taxonomy" id="2838686"/>
    <lineage>
        <taxon>Bacteria</taxon>
        <taxon>Bacillati</taxon>
        <taxon>Bacillota</taxon>
        <taxon>Clostridia</taxon>
        <taxon>Lachnospirales</taxon>
        <taxon>Lachnospiraceae</taxon>
        <taxon>Mediterraneibacter</taxon>
    </lineage>
</organism>
<comment type="caution">
    <text evidence="3">The sequence shown here is derived from an EMBL/GenBank/DDBJ whole genome shotgun (WGS) entry which is preliminary data.</text>
</comment>
<accession>A0A9D2D8I8</accession>
<feature type="region of interest" description="Disordered" evidence="1">
    <location>
        <begin position="41"/>
        <end position="88"/>
    </location>
</feature>
<proteinExistence type="predicted"/>
<evidence type="ECO:0000313" key="4">
    <source>
        <dbReference type="Proteomes" id="UP000824017"/>
    </source>
</evidence>
<dbReference type="EMBL" id="DXCD01000023">
    <property type="protein sequence ID" value="HIZ12446.1"/>
    <property type="molecule type" value="Genomic_DNA"/>
</dbReference>
<dbReference type="Proteomes" id="UP000824017">
    <property type="component" value="Unassembled WGS sequence"/>
</dbReference>
<evidence type="ECO:0000313" key="3">
    <source>
        <dbReference type="EMBL" id="HIZ12446.1"/>
    </source>
</evidence>
<dbReference type="AlphaFoldDB" id="A0A9D2D8I8"/>
<reference evidence="3" key="1">
    <citation type="journal article" date="2021" name="PeerJ">
        <title>Extensive microbial diversity within the chicken gut microbiome revealed by metagenomics and culture.</title>
        <authorList>
            <person name="Gilroy R."/>
            <person name="Ravi A."/>
            <person name="Getino M."/>
            <person name="Pursley I."/>
            <person name="Horton D.L."/>
            <person name="Alikhan N.F."/>
            <person name="Baker D."/>
            <person name="Gharbi K."/>
            <person name="Hall N."/>
            <person name="Watson M."/>
            <person name="Adriaenssens E.M."/>
            <person name="Foster-Nyarko E."/>
            <person name="Jarju S."/>
            <person name="Secka A."/>
            <person name="Antonio M."/>
            <person name="Oren A."/>
            <person name="Chaudhuri R.R."/>
            <person name="La Ragione R."/>
            <person name="Hildebrand F."/>
            <person name="Pallen M.J."/>
        </authorList>
    </citation>
    <scope>NUCLEOTIDE SEQUENCE</scope>
    <source>
        <strain evidence="3">ChiGjej1B1-13045</strain>
    </source>
</reference>
<feature type="transmembrane region" description="Helical" evidence="2">
    <location>
        <begin position="106"/>
        <end position="125"/>
    </location>
</feature>
<gene>
    <name evidence="3" type="ORF">H9817_00750</name>
</gene>
<protein>
    <submittedName>
        <fullName evidence="3">Uncharacterized protein</fullName>
    </submittedName>
</protein>
<keyword evidence="2" id="KW-1133">Transmembrane helix</keyword>
<name>A0A9D2D8I8_9FIRM</name>
<feature type="non-terminal residue" evidence="3">
    <location>
        <position position="284"/>
    </location>
</feature>
<keyword evidence="2" id="KW-0812">Transmembrane</keyword>
<reference evidence="3" key="2">
    <citation type="submission" date="2021-04" db="EMBL/GenBank/DDBJ databases">
        <authorList>
            <person name="Gilroy R."/>
        </authorList>
    </citation>
    <scope>NUCLEOTIDE SEQUENCE</scope>
    <source>
        <strain evidence="3">ChiGjej1B1-13045</strain>
    </source>
</reference>
<evidence type="ECO:0000256" key="1">
    <source>
        <dbReference type="SAM" id="MobiDB-lite"/>
    </source>
</evidence>